<name>A0A4R6AUF9_9RHOB</name>
<organism evidence="1 2">
    <name type="scientific">Meridianimarinicoccus aquatilis</name>
    <dbReference type="NCBI Taxonomy" id="2552766"/>
    <lineage>
        <taxon>Bacteria</taxon>
        <taxon>Pseudomonadati</taxon>
        <taxon>Pseudomonadota</taxon>
        <taxon>Alphaproteobacteria</taxon>
        <taxon>Rhodobacterales</taxon>
        <taxon>Paracoccaceae</taxon>
        <taxon>Meridianimarinicoccus</taxon>
    </lineage>
</organism>
<comment type="caution">
    <text evidence="1">The sequence shown here is derived from an EMBL/GenBank/DDBJ whole genome shotgun (WGS) entry which is preliminary data.</text>
</comment>
<dbReference type="EMBL" id="SMZO01000032">
    <property type="protein sequence ID" value="TDL86368.1"/>
    <property type="molecule type" value="Genomic_DNA"/>
</dbReference>
<gene>
    <name evidence="1" type="ORF">E2L05_13520</name>
</gene>
<evidence type="ECO:0000313" key="1">
    <source>
        <dbReference type="EMBL" id="TDL86368.1"/>
    </source>
</evidence>
<keyword evidence="2" id="KW-1185">Reference proteome</keyword>
<dbReference type="AlphaFoldDB" id="A0A4R6AUF9"/>
<reference evidence="1 2" key="1">
    <citation type="submission" date="2019-03" db="EMBL/GenBank/DDBJ databases">
        <title>Rhodobacteraceae bacterium SM1902, a new member of the family Rhodobacteraceae isolated from Yantai.</title>
        <authorList>
            <person name="Sun Y."/>
        </authorList>
    </citation>
    <scope>NUCLEOTIDE SEQUENCE [LARGE SCALE GENOMIC DNA]</scope>
    <source>
        <strain evidence="1 2">SM1902</strain>
    </source>
</reference>
<dbReference type="Proteomes" id="UP000294562">
    <property type="component" value="Unassembled WGS sequence"/>
</dbReference>
<protein>
    <submittedName>
        <fullName evidence="1">Uncharacterized protein</fullName>
    </submittedName>
</protein>
<evidence type="ECO:0000313" key="2">
    <source>
        <dbReference type="Proteomes" id="UP000294562"/>
    </source>
</evidence>
<accession>A0A4R6AUF9</accession>
<proteinExistence type="predicted"/>
<dbReference type="RefSeq" id="WP_133343435.1">
    <property type="nucleotide sequence ID" value="NZ_SMZO01000032.1"/>
</dbReference>
<sequence>MSELVDFGGQRLSHLYSSLDMGWRASVVKALNINASNFQLLCGSTTIENATTNAGLSLLADRLPSCSAVVHIPAQGKCAPRFSTEYRRLLGAILPETGVGLRGYLGDSYGSWVKTRNRARSCFSQRTVFAQWAQQHLPPGKQEQANALFDLAAHDPVSSARDLHGNLRFRDMRLRSSGQIEHVPSYGLTPARVRAALFPIQDGRLRFDSDEMHKADTGELTWLGAGHASRLPNLRNGNFDSLERRVASSRITITGEIAKRAVLPILPMGWYDPAFVTRAFNAGPCREVWDGWSDTGRWSTFFGSNGLIRRHLTQLVMVSGMRLSISVHGRFDDAERAGLAARLGLNSGHEGRVVAPKSGGVGVWPFALREGASDLMGQMRFDDAGTLHVSLRQIPGTFQCVGARVGTVQGVE</sequence>
<dbReference type="OrthoDB" id="7839436at2"/>